<protein>
    <recommendedName>
        <fullName evidence="1">Transposable element P transposase-like RNase H C-terminal domain-containing protein</fullName>
    </recommendedName>
</protein>
<dbReference type="OrthoDB" id="5987487at2759"/>
<proteinExistence type="predicted"/>
<gene>
    <name evidence="2" type="ORF">PACLA_8A054203</name>
</gene>
<dbReference type="InterPro" id="IPR048367">
    <property type="entry name" value="TNP-like_RNaseH_C"/>
</dbReference>
<sequence length="290" mass="33564">CLLYYHNSYSADHPIGGFRRKILPSSGNIINFGHKVSQPPPQNDIAKDSSKKSPYQRNDMTNNKCLPKFVQTHRFTDRRSYDIHYGPEDSSRFADLGIINVQYCFTEHNLKKVIVILTKYKEDLMARGKKNVSDEMESVILLLKHTSNLVQLFNDRLFIYSNDDDRIKKLKAFYNFLMSWRDETKESNNLFISSKLFFDLQSMCLGFQAMIDFKTSKFKGSVVKPCIINQDCVENHFCHVRACNRQNNNPTYLQQAATQSSIRYGQTTVSRKSNAAKLRVNKNKACSLPR</sequence>
<keyword evidence="3" id="KW-1185">Reference proteome</keyword>
<evidence type="ECO:0000313" key="2">
    <source>
        <dbReference type="EMBL" id="CAB4026377.1"/>
    </source>
</evidence>
<evidence type="ECO:0000259" key="1">
    <source>
        <dbReference type="Pfam" id="PF21789"/>
    </source>
</evidence>
<reference evidence="2" key="1">
    <citation type="submission" date="2020-04" db="EMBL/GenBank/DDBJ databases">
        <authorList>
            <person name="Alioto T."/>
            <person name="Alioto T."/>
            <person name="Gomez Garrido J."/>
        </authorList>
    </citation>
    <scope>NUCLEOTIDE SEQUENCE</scope>
    <source>
        <strain evidence="2">A484AB</strain>
    </source>
</reference>
<feature type="domain" description="Transposable element P transposase-like RNase H C-terminal" evidence="1">
    <location>
        <begin position="228"/>
        <end position="254"/>
    </location>
</feature>
<accession>A0A6S7J7B7</accession>
<dbReference type="AlphaFoldDB" id="A0A6S7J7B7"/>
<evidence type="ECO:0000313" key="3">
    <source>
        <dbReference type="Proteomes" id="UP001152795"/>
    </source>
</evidence>
<feature type="non-terminal residue" evidence="2">
    <location>
        <position position="290"/>
    </location>
</feature>
<dbReference type="EMBL" id="CACRXK020014157">
    <property type="protein sequence ID" value="CAB4026377.1"/>
    <property type="molecule type" value="Genomic_DNA"/>
</dbReference>
<dbReference type="Proteomes" id="UP001152795">
    <property type="component" value="Unassembled WGS sequence"/>
</dbReference>
<organism evidence="2 3">
    <name type="scientific">Paramuricea clavata</name>
    <name type="common">Red gorgonian</name>
    <name type="synonym">Violescent sea-whip</name>
    <dbReference type="NCBI Taxonomy" id="317549"/>
    <lineage>
        <taxon>Eukaryota</taxon>
        <taxon>Metazoa</taxon>
        <taxon>Cnidaria</taxon>
        <taxon>Anthozoa</taxon>
        <taxon>Octocorallia</taxon>
        <taxon>Malacalcyonacea</taxon>
        <taxon>Plexauridae</taxon>
        <taxon>Paramuricea</taxon>
    </lineage>
</organism>
<name>A0A6S7J7B7_PARCT</name>
<dbReference type="Pfam" id="PF21789">
    <property type="entry name" value="TNP-like_RNaseH_C"/>
    <property type="match status" value="1"/>
</dbReference>
<comment type="caution">
    <text evidence="2">The sequence shown here is derived from an EMBL/GenBank/DDBJ whole genome shotgun (WGS) entry which is preliminary data.</text>
</comment>